<dbReference type="EMBL" id="JABEYC010000148">
    <property type="protein sequence ID" value="KAF4981854.1"/>
    <property type="molecule type" value="Genomic_DNA"/>
</dbReference>
<reference evidence="2" key="1">
    <citation type="journal article" date="2020" name="BMC Genomics">
        <title>Correction to: Identification and distribution of gene clusters required for synthesis of sphingolipid metabolism inhibitors in diverse species of the filamentous fungus Fusarium.</title>
        <authorList>
            <person name="Kim H.S."/>
            <person name="Lohmar J.M."/>
            <person name="Busman M."/>
            <person name="Brown D.W."/>
            <person name="Naumann T.A."/>
            <person name="Divon H.H."/>
            <person name="Lysoe E."/>
            <person name="Uhlig S."/>
            <person name="Proctor R.H."/>
        </authorList>
    </citation>
    <scope>NUCLEOTIDE SEQUENCE</scope>
    <source>
        <strain evidence="2">NRRL 22465</strain>
    </source>
</reference>
<dbReference type="AlphaFoldDB" id="A0A8H4URI6"/>
<comment type="caution">
    <text evidence="2">The sequence shown here is derived from an EMBL/GenBank/DDBJ whole genome shotgun (WGS) entry which is preliminary data.</text>
</comment>
<keyword evidence="3" id="KW-1185">Reference proteome</keyword>
<feature type="compositionally biased region" description="Polar residues" evidence="1">
    <location>
        <begin position="63"/>
        <end position="76"/>
    </location>
</feature>
<reference evidence="2" key="2">
    <citation type="submission" date="2020-05" db="EMBL/GenBank/DDBJ databases">
        <authorList>
            <person name="Kim H.-S."/>
            <person name="Proctor R.H."/>
            <person name="Brown D.W."/>
        </authorList>
    </citation>
    <scope>NUCLEOTIDE SEQUENCE</scope>
    <source>
        <strain evidence="2">NRRL 22465</strain>
    </source>
</reference>
<feature type="region of interest" description="Disordered" evidence="1">
    <location>
        <begin position="1"/>
        <end position="29"/>
    </location>
</feature>
<evidence type="ECO:0000313" key="2">
    <source>
        <dbReference type="EMBL" id="KAF4981854.1"/>
    </source>
</evidence>
<evidence type="ECO:0000313" key="3">
    <source>
        <dbReference type="Proteomes" id="UP000635477"/>
    </source>
</evidence>
<gene>
    <name evidence="2" type="ORF">FZEAL_2433</name>
</gene>
<protein>
    <submittedName>
        <fullName evidence="2">Uncharacterized protein</fullName>
    </submittedName>
</protein>
<organism evidence="2 3">
    <name type="scientific">Fusarium zealandicum</name>
    <dbReference type="NCBI Taxonomy" id="1053134"/>
    <lineage>
        <taxon>Eukaryota</taxon>
        <taxon>Fungi</taxon>
        <taxon>Dikarya</taxon>
        <taxon>Ascomycota</taxon>
        <taxon>Pezizomycotina</taxon>
        <taxon>Sordariomycetes</taxon>
        <taxon>Hypocreomycetidae</taxon>
        <taxon>Hypocreales</taxon>
        <taxon>Nectriaceae</taxon>
        <taxon>Fusarium</taxon>
        <taxon>Fusarium staphyleae species complex</taxon>
    </lineage>
</organism>
<evidence type="ECO:0000256" key="1">
    <source>
        <dbReference type="SAM" id="MobiDB-lite"/>
    </source>
</evidence>
<dbReference type="Proteomes" id="UP000635477">
    <property type="component" value="Unassembled WGS sequence"/>
</dbReference>
<sequence length="76" mass="8151">MDFVKKAMSGGSKDQKATDGKASGSQGQDYIDKGFAFASSKAGFNMNKDTQEKVTDGARSAYEKQTGNKVDPKYSN</sequence>
<name>A0A8H4URI6_9HYPO</name>
<dbReference type="OrthoDB" id="3050608at2759"/>
<feature type="region of interest" description="Disordered" evidence="1">
    <location>
        <begin position="47"/>
        <end position="76"/>
    </location>
</feature>
<proteinExistence type="predicted"/>
<accession>A0A8H4URI6</accession>